<dbReference type="GO" id="GO:0008270">
    <property type="term" value="F:zinc ion binding"/>
    <property type="evidence" value="ECO:0007669"/>
    <property type="project" value="UniProtKB-KW"/>
</dbReference>
<dbReference type="Pfam" id="PF22996">
    <property type="entry name" value="C2H2-2nd_BIRD-IDD"/>
    <property type="match status" value="1"/>
</dbReference>
<evidence type="ECO:0000256" key="7">
    <source>
        <dbReference type="ARBA" id="ARBA00023163"/>
    </source>
</evidence>
<name>A0A0R0HTD1_SOYBN</name>
<evidence type="ECO:0000256" key="3">
    <source>
        <dbReference type="ARBA" id="ARBA00022771"/>
    </source>
</evidence>
<evidence type="ECO:0000256" key="1">
    <source>
        <dbReference type="ARBA" id="ARBA00022723"/>
    </source>
</evidence>
<evidence type="ECO:0000256" key="4">
    <source>
        <dbReference type="ARBA" id="ARBA00022833"/>
    </source>
</evidence>
<evidence type="ECO:0000313" key="10">
    <source>
        <dbReference type="EMBL" id="KRH31906.1"/>
    </source>
</evidence>
<dbReference type="Gramene" id="KRH31906">
    <property type="protein sequence ID" value="KRH31906"/>
    <property type="gene ID" value="GLYMA_10G020200"/>
</dbReference>
<dbReference type="GO" id="GO:0003700">
    <property type="term" value="F:DNA-binding transcription factor activity"/>
    <property type="evidence" value="ECO:0000318"/>
    <property type="project" value="GO_Central"/>
</dbReference>
<dbReference type="EMBL" id="CM000843">
    <property type="protein sequence ID" value="KRH31906.1"/>
    <property type="molecule type" value="Genomic_DNA"/>
</dbReference>
<dbReference type="PANTHER" id="PTHR10593:SF181">
    <property type="entry name" value="C2H2-TYPE DOMAIN-CONTAINING PROTEIN"/>
    <property type="match status" value="1"/>
</dbReference>
<keyword evidence="6" id="KW-0238">DNA-binding</keyword>
<dbReference type="InterPro" id="IPR055186">
    <property type="entry name" value="C2H2-2nd_BIRD-IDD"/>
</dbReference>
<dbReference type="FunFam" id="3.30.160.60:FF:000554">
    <property type="entry name" value="protein indeterminate-domain 12-like"/>
    <property type="match status" value="1"/>
</dbReference>
<keyword evidence="2" id="KW-0677">Repeat</keyword>
<sequence length="333" mass="37413">MDEIHVTDPNAEVIALSPTTLMATNRFVCEICNKGFQRNQNLQLHRRGRNPPWKLRQRGSNELMKKRVYVCPEPSCVHHNPARALGDSTGIKKITADNMVKRNGSVTNALEDMLSNLTGRPTRKHVALGNTNVIGEPYFPRRDSFITHRAFCDTLTEENNRQIELPDLIATTVPLSTSSNNTTVSEFNNNYDPKNPLQEHIVPLPFKSTSARQHHCFQSLPRLQNNASASSAHMSATALLQKAAQMGATASNNNNNNSIIINSPTMMQKNFVISGMAGPHHNHNSSSYDHFHHPNPDQSHMQFFHKGQQEMSLIFDSNNNDMRMFGTMFMGIK</sequence>
<dbReference type="InterPro" id="IPR055185">
    <property type="entry name" value="C2CH-4th_BIRD-IDD"/>
</dbReference>
<evidence type="ECO:0000313" key="12">
    <source>
        <dbReference type="Proteomes" id="UP000008827"/>
    </source>
</evidence>
<keyword evidence="5" id="KW-0805">Transcription regulation</keyword>
<reference evidence="11" key="2">
    <citation type="submission" date="2018-02" db="UniProtKB">
        <authorList>
            <consortium name="EnsemblPlants"/>
        </authorList>
    </citation>
    <scope>IDENTIFICATION</scope>
    <source>
        <strain evidence="11">Williams 82</strain>
    </source>
</reference>
<dbReference type="Gene3D" id="3.30.160.60">
    <property type="entry name" value="Classic Zinc Finger"/>
    <property type="match status" value="1"/>
</dbReference>
<dbReference type="AlphaFoldDB" id="A0A0R0HTD1"/>
<dbReference type="GO" id="GO:0003677">
    <property type="term" value="F:DNA binding"/>
    <property type="evidence" value="ECO:0007669"/>
    <property type="project" value="UniProtKB-KW"/>
</dbReference>
<dbReference type="OMA" id="HRNENKA"/>
<dbReference type="PANTHER" id="PTHR10593">
    <property type="entry name" value="SERINE/THREONINE-PROTEIN KINASE RIO"/>
    <property type="match status" value="1"/>
</dbReference>
<evidence type="ECO:0000259" key="9">
    <source>
        <dbReference type="PROSITE" id="PS50157"/>
    </source>
</evidence>
<proteinExistence type="predicted"/>
<reference evidence="10" key="3">
    <citation type="submission" date="2018-07" db="EMBL/GenBank/DDBJ databases">
        <title>WGS assembly of Glycine max.</title>
        <authorList>
            <person name="Schmutz J."/>
            <person name="Cannon S."/>
            <person name="Schlueter J."/>
            <person name="Ma J."/>
            <person name="Mitros T."/>
            <person name="Nelson W."/>
            <person name="Hyten D."/>
            <person name="Song Q."/>
            <person name="Thelen J."/>
            <person name="Cheng J."/>
            <person name="Xu D."/>
            <person name="Hellsten U."/>
            <person name="May G."/>
            <person name="Yu Y."/>
            <person name="Sakurai T."/>
            <person name="Umezawa T."/>
            <person name="Bhattacharyya M."/>
            <person name="Sandhu D."/>
            <person name="Valliyodan B."/>
            <person name="Lindquist E."/>
            <person name="Peto M."/>
            <person name="Grant D."/>
            <person name="Shu S."/>
            <person name="Goodstein D."/>
            <person name="Barry K."/>
            <person name="Futrell-Griggs M."/>
            <person name="Abernathy B."/>
            <person name="Du J."/>
            <person name="Tian Z."/>
            <person name="Zhu L."/>
            <person name="Gill N."/>
            <person name="Joshi T."/>
            <person name="Libault M."/>
            <person name="Sethuraman A."/>
            <person name="Zhang X."/>
            <person name="Shinozaki K."/>
            <person name="Nguyen H."/>
            <person name="Wing R."/>
            <person name="Cregan P."/>
            <person name="Specht J."/>
            <person name="Grimwood J."/>
            <person name="Rokhsar D."/>
            <person name="Stacey G."/>
            <person name="Shoemaker R."/>
            <person name="Jackson S."/>
        </authorList>
    </citation>
    <scope>NUCLEOTIDE SEQUENCE</scope>
    <source>
        <tissue evidence="10">Callus</tissue>
    </source>
</reference>
<dbReference type="GO" id="GO:0005634">
    <property type="term" value="C:nucleus"/>
    <property type="evidence" value="ECO:0000318"/>
    <property type="project" value="GO_Central"/>
</dbReference>
<reference evidence="10 11" key="1">
    <citation type="journal article" date="2010" name="Nature">
        <title>Genome sequence of the palaeopolyploid soybean.</title>
        <authorList>
            <person name="Schmutz J."/>
            <person name="Cannon S.B."/>
            <person name="Schlueter J."/>
            <person name="Ma J."/>
            <person name="Mitros T."/>
            <person name="Nelson W."/>
            <person name="Hyten D.L."/>
            <person name="Song Q."/>
            <person name="Thelen J.J."/>
            <person name="Cheng J."/>
            <person name="Xu D."/>
            <person name="Hellsten U."/>
            <person name="May G.D."/>
            <person name="Yu Y."/>
            <person name="Sakurai T."/>
            <person name="Umezawa T."/>
            <person name="Bhattacharyya M.K."/>
            <person name="Sandhu D."/>
            <person name="Valliyodan B."/>
            <person name="Lindquist E."/>
            <person name="Peto M."/>
            <person name="Grant D."/>
            <person name="Shu S."/>
            <person name="Goodstein D."/>
            <person name="Barry K."/>
            <person name="Futrell-Griggs M."/>
            <person name="Abernathy B."/>
            <person name="Du J."/>
            <person name="Tian Z."/>
            <person name="Zhu L."/>
            <person name="Gill N."/>
            <person name="Joshi T."/>
            <person name="Libault M."/>
            <person name="Sethuraman A."/>
            <person name="Zhang X.-C."/>
            <person name="Shinozaki K."/>
            <person name="Nguyen H.T."/>
            <person name="Wing R.A."/>
            <person name="Cregan P."/>
            <person name="Specht J."/>
            <person name="Grimwood J."/>
            <person name="Rokhsar D."/>
            <person name="Stacey G."/>
            <person name="Shoemaker R.C."/>
            <person name="Jackson S.A."/>
        </authorList>
    </citation>
    <scope>NUCLEOTIDE SEQUENCE</scope>
    <source>
        <strain evidence="11">cv. Williams 82</strain>
        <tissue evidence="10">Callus</tissue>
    </source>
</reference>
<evidence type="ECO:0000313" key="11">
    <source>
        <dbReference type="EnsemblPlants" id="KRH31906"/>
    </source>
</evidence>
<dbReference type="STRING" id="3847.A0A0R0HTD1"/>
<evidence type="ECO:0000256" key="6">
    <source>
        <dbReference type="ARBA" id="ARBA00023125"/>
    </source>
</evidence>
<evidence type="ECO:0000256" key="8">
    <source>
        <dbReference type="PROSITE-ProRule" id="PRU00042"/>
    </source>
</evidence>
<keyword evidence="12" id="KW-1185">Reference proteome</keyword>
<feature type="domain" description="C2H2-type" evidence="9">
    <location>
        <begin position="27"/>
        <end position="47"/>
    </location>
</feature>
<dbReference type="EnsemblPlants" id="KRH31906">
    <property type="protein sequence ID" value="KRH31906"/>
    <property type="gene ID" value="GLYMA_10G020200"/>
</dbReference>
<keyword evidence="1" id="KW-0479">Metal-binding</keyword>
<dbReference type="InterPro" id="IPR013087">
    <property type="entry name" value="Znf_C2H2_type"/>
</dbReference>
<keyword evidence="3 8" id="KW-0863">Zinc-finger</keyword>
<dbReference type="Pfam" id="PF12874">
    <property type="entry name" value="zf-met"/>
    <property type="match status" value="1"/>
</dbReference>
<keyword evidence="7" id="KW-0804">Transcription</keyword>
<dbReference type="Pfam" id="PF22992">
    <property type="entry name" value="C2CH-4th_BIRD-IDD"/>
    <property type="match status" value="1"/>
</dbReference>
<dbReference type="InParanoid" id="A0A0R0HTD1"/>
<dbReference type="PROSITE" id="PS50157">
    <property type="entry name" value="ZINC_FINGER_C2H2_2"/>
    <property type="match status" value="1"/>
</dbReference>
<protein>
    <recommendedName>
        <fullName evidence="9">C2H2-type domain-containing protein</fullName>
    </recommendedName>
</protein>
<organism evidence="10">
    <name type="scientific">Glycine max</name>
    <name type="common">Soybean</name>
    <name type="synonym">Glycine hispida</name>
    <dbReference type="NCBI Taxonomy" id="3847"/>
    <lineage>
        <taxon>Eukaryota</taxon>
        <taxon>Viridiplantae</taxon>
        <taxon>Streptophyta</taxon>
        <taxon>Embryophyta</taxon>
        <taxon>Tracheophyta</taxon>
        <taxon>Spermatophyta</taxon>
        <taxon>Magnoliopsida</taxon>
        <taxon>eudicotyledons</taxon>
        <taxon>Gunneridae</taxon>
        <taxon>Pentapetalae</taxon>
        <taxon>rosids</taxon>
        <taxon>fabids</taxon>
        <taxon>Fabales</taxon>
        <taxon>Fabaceae</taxon>
        <taxon>Papilionoideae</taxon>
        <taxon>50 kb inversion clade</taxon>
        <taxon>NPAAA clade</taxon>
        <taxon>indigoferoid/millettioid clade</taxon>
        <taxon>Phaseoleae</taxon>
        <taxon>Glycine</taxon>
        <taxon>Glycine subgen. Soja</taxon>
    </lineage>
</organism>
<accession>A0A0R0HTD1</accession>
<evidence type="ECO:0000256" key="2">
    <source>
        <dbReference type="ARBA" id="ARBA00022737"/>
    </source>
</evidence>
<dbReference type="Proteomes" id="UP000008827">
    <property type="component" value="Chromosome 10"/>
</dbReference>
<dbReference type="InterPro" id="IPR031140">
    <property type="entry name" value="IDD1-16"/>
</dbReference>
<gene>
    <name evidence="10" type="ORF">GLYMA_10G020200</name>
</gene>
<evidence type="ECO:0000256" key="5">
    <source>
        <dbReference type="ARBA" id="ARBA00023015"/>
    </source>
</evidence>
<keyword evidence="4" id="KW-0862">Zinc</keyword>